<reference evidence="1" key="2">
    <citation type="submission" date="2020-09" db="EMBL/GenBank/DDBJ databases">
        <authorList>
            <person name="Sun Q."/>
            <person name="Sedlacek I."/>
        </authorList>
    </citation>
    <scope>NUCLEOTIDE SEQUENCE</scope>
    <source>
        <strain evidence="1">CCM 7897</strain>
    </source>
</reference>
<accession>A0A917BN49</accession>
<proteinExistence type="predicted"/>
<dbReference type="EMBL" id="BMCT01000001">
    <property type="protein sequence ID" value="GGF51255.1"/>
    <property type="molecule type" value="Genomic_DNA"/>
</dbReference>
<protein>
    <submittedName>
        <fullName evidence="1">Uncharacterized protein</fullName>
    </submittedName>
</protein>
<dbReference type="AlphaFoldDB" id="A0A917BN49"/>
<name>A0A917BN49_9HYPH</name>
<reference evidence="1" key="1">
    <citation type="journal article" date="2014" name="Int. J. Syst. Evol. Microbiol.">
        <title>Complete genome sequence of Corynebacterium casei LMG S-19264T (=DSM 44701T), isolated from a smear-ripened cheese.</title>
        <authorList>
            <consortium name="US DOE Joint Genome Institute (JGI-PGF)"/>
            <person name="Walter F."/>
            <person name="Albersmeier A."/>
            <person name="Kalinowski J."/>
            <person name="Ruckert C."/>
        </authorList>
    </citation>
    <scope>NUCLEOTIDE SEQUENCE</scope>
    <source>
        <strain evidence="1">CCM 7897</strain>
    </source>
</reference>
<dbReference type="Proteomes" id="UP000606044">
    <property type="component" value="Unassembled WGS sequence"/>
</dbReference>
<comment type="caution">
    <text evidence="1">The sequence shown here is derived from an EMBL/GenBank/DDBJ whole genome shotgun (WGS) entry which is preliminary data.</text>
</comment>
<organism evidence="1 2">
    <name type="scientific">Azorhizobium oxalatiphilum</name>
    <dbReference type="NCBI Taxonomy" id="980631"/>
    <lineage>
        <taxon>Bacteria</taxon>
        <taxon>Pseudomonadati</taxon>
        <taxon>Pseudomonadota</taxon>
        <taxon>Alphaproteobacteria</taxon>
        <taxon>Hyphomicrobiales</taxon>
        <taxon>Xanthobacteraceae</taxon>
        <taxon>Azorhizobium</taxon>
    </lineage>
</organism>
<keyword evidence="2" id="KW-1185">Reference proteome</keyword>
<evidence type="ECO:0000313" key="1">
    <source>
        <dbReference type="EMBL" id="GGF51255.1"/>
    </source>
</evidence>
<evidence type="ECO:0000313" key="2">
    <source>
        <dbReference type="Proteomes" id="UP000606044"/>
    </source>
</evidence>
<sequence length="69" mass="7719">MPAITATEVLIMSAAMSTRMPRPRATPVSRPNAMSRMLQTECLEGRMFLEEPAQMPLRLFIQSGGSIFY</sequence>
<gene>
    <name evidence="1" type="ORF">GCM10007301_08340</name>
</gene>